<dbReference type="Pfam" id="PF07542">
    <property type="entry name" value="ATP12"/>
    <property type="match status" value="1"/>
</dbReference>
<organism evidence="6 7">
    <name type="scientific">Nadsonia fulvescens var. elongata DSM 6958</name>
    <dbReference type="NCBI Taxonomy" id="857566"/>
    <lineage>
        <taxon>Eukaryota</taxon>
        <taxon>Fungi</taxon>
        <taxon>Dikarya</taxon>
        <taxon>Ascomycota</taxon>
        <taxon>Saccharomycotina</taxon>
        <taxon>Dipodascomycetes</taxon>
        <taxon>Dipodascales</taxon>
        <taxon>Dipodascales incertae sedis</taxon>
        <taxon>Nadsonia</taxon>
    </lineage>
</organism>
<dbReference type="GO" id="GO:0005739">
    <property type="term" value="C:mitochondrion"/>
    <property type="evidence" value="ECO:0007669"/>
    <property type="project" value="UniProtKB-SubCell"/>
</dbReference>
<dbReference type="InterPro" id="IPR023335">
    <property type="entry name" value="ATP12_ortho_dom_sf"/>
</dbReference>
<dbReference type="PANTHER" id="PTHR21013">
    <property type="entry name" value="ATP SYNTHASE MITOCHONDRIAL F1 COMPLEX ASSEMBLY FACTOR 2/ATP12 PROTEIN, MITOCHONDRIAL PRECURSOR"/>
    <property type="match status" value="1"/>
</dbReference>
<gene>
    <name evidence="6" type="ORF">NADFUDRAFT_25165</name>
</gene>
<dbReference type="Gene3D" id="3.30.2180.10">
    <property type="entry name" value="ATP12-like"/>
    <property type="match status" value="1"/>
</dbReference>
<dbReference type="OrthoDB" id="5322896at2759"/>
<protein>
    <submittedName>
        <fullName evidence="6">ATP12-domain-containing protein</fullName>
    </submittedName>
</protein>
<proteinExistence type="inferred from homology"/>
<dbReference type="InterPro" id="IPR042272">
    <property type="entry name" value="ATP12_ATP_synth-F1-assembly_N"/>
</dbReference>
<comment type="subcellular location">
    <subcellularLocation>
        <location evidence="1">Mitochondrion</location>
    </subcellularLocation>
</comment>
<dbReference type="Gene3D" id="1.10.3580.10">
    <property type="entry name" value="ATP12 ATPase"/>
    <property type="match status" value="1"/>
</dbReference>
<reference evidence="6 7" key="1">
    <citation type="journal article" date="2016" name="Proc. Natl. Acad. Sci. U.S.A.">
        <title>Comparative genomics of biotechnologically important yeasts.</title>
        <authorList>
            <person name="Riley R."/>
            <person name="Haridas S."/>
            <person name="Wolfe K.H."/>
            <person name="Lopes M.R."/>
            <person name="Hittinger C.T."/>
            <person name="Goeker M."/>
            <person name="Salamov A.A."/>
            <person name="Wisecaver J.H."/>
            <person name="Long T.M."/>
            <person name="Calvey C.H."/>
            <person name="Aerts A.L."/>
            <person name="Barry K.W."/>
            <person name="Choi C."/>
            <person name="Clum A."/>
            <person name="Coughlan A.Y."/>
            <person name="Deshpande S."/>
            <person name="Douglass A.P."/>
            <person name="Hanson S.J."/>
            <person name="Klenk H.-P."/>
            <person name="LaButti K.M."/>
            <person name="Lapidus A."/>
            <person name="Lindquist E.A."/>
            <person name="Lipzen A.M."/>
            <person name="Meier-Kolthoff J.P."/>
            <person name="Ohm R.A."/>
            <person name="Otillar R.P."/>
            <person name="Pangilinan J.L."/>
            <person name="Peng Y."/>
            <person name="Rokas A."/>
            <person name="Rosa C.A."/>
            <person name="Scheuner C."/>
            <person name="Sibirny A.A."/>
            <person name="Slot J.C."/>
            <person name="Stielow J.B."/>
            <person name="Sun H."/>
            <person name="Kurtzman C.P."/>
            <person name="Blackwell M."/>
            <person name="Grigoriev I.V."/>
            <person name="Jeffries T.W."/>
        </authorList>
    </citation>
    <scope>NUCLEOTIDE SEQUENCE [LARGE SCALE GENOMIC DNA]</scope>
    <source>
        <strain evidence="6 7">DSM 6958</strain>
    </source>
</reference>
<evidence type="ECO:0000313" key="6">
    <source>
        <dbReference type="EMBL" id="ODQ65410.1"/>
    </source>
</evidence>
<evidence type="ECO:0000256" key="2">
    <source>
        <dbReference type="ARBA" id="ARBA00008231"/>
    </source>
</evidence>
<evidence type="ECO:0000313" key="7">
    <source>
        <dbReference type="Proteomes" id="UP000095009"/>
    </source>
</evidence>
<keyword evidence="7" id="KW-1185">Reference proteome</keyword>
<dbReference type="STRING" id="857566.A0A1E3PJD8"/>
<comment type="similarity">
    <text evidence="2">Belongs to the ATP12 family.</text>
</comment>
<keyword evidence="3" id="KW-0809">Transit peptide</keyword>
<name>A0A1E3PJD8_9ASCO</name>
<dbReference type="AlphaFoldDB" id="A0A1E3PJD8"/>
<dbReference type="Proteomes" id="UP000095009">
    <property type="component" value="Unassembled WGS sequence"/>
</dbReference>
<dbReference type="EMBL" id="KV454410">
    <property type="protein sequence ID" value="ODQ65410.1"/>
    <property type="molecule type" value="Genomic_DNA"/>
</dbReference>
<accession>A0A1E3PJD8</accession>
<dbReference type="InterPro" id="IPR011419">
    <property type="entry name" value="ATP12_ATP_synth-F1-assembly"/>
</dbReference>
<keyword evidence="4" id="KW-0496">Mitochondrion</keyword>
<evidence type="ECO:0000256" key="5">
    <source>
        <dbReference type="ARBA" id="ARBA00023186"/>
    </source>
</evidence>
<dbReference type="PANTHER" id="PTHR21013:SF10">
    <property type="entry name" value="ATP SYNTHASE MITOCHONDRIAL F1 COMPLEX ASSEMBLY FACTOR 2"/>
    <property type="match status" value="1"/>
</dbReference>
<dbReference type="SUPFAM" id="SSF160909">
    <property type="entry name" value="ATP12-like"/>
    <property type="match status" value="1"/>
</dbReference>
<evidence type="ECO:0000256" key="3">
    <source>
        <dbReference type="ARBA" id="ARBA00022946"/>
    </source>
</evidence>
<dbReference type="GO" id="GO:0033615">
    <property type="term" value="P:mitochondrial proton-transporting ATP synthase complex assembly"/>
    <property type="evidence" value="ECO:0007669"/>
    <property type="project" value="TreeGrafter"/>
</dbReference>
<sequence>MLEKGLSKFWEKVSIKELDNGDLAIQLDEKTIKTPAGNQLIIPKNKKILAHMIVQEWTVLPSLKIKNFSLPLTSLSSRAIDTRGNREVQEQIIKDLMPYLDTDTMVVFSPSDEWDGRLRVAQEEMYRPILAEVEQFWGVRLTWMDSDSGVIGNRQTPETKQKVVDWLLGLDEWQLTAVERTTLSAKSIIAATNLIRRQMNISQLAEAVGLETQFQTERWGEVEDTHDVDYADIRRHLGSSLILSYIHKTD</sequence>
<evidence type="ECO:0000256" key="4">
    <source>
        <dbReference type="ARBA" id="ARBA00023128"/>
    </source>
</evidence>
<keyword evidence="5" id="KW-0143">Chaperone</keyword>
<evidence type="ECO:0000256" key="1">
    <source>
        <dbReference type="ARBA" id="ARBA00004173"/>
    </source>
</evidence>